<feature type="binding site" evidence="7">
    <location>
        <position position="163"/>
    </location>
    <ligand>
        <name>3-phosphoshikimate</name>
        <dbReference type="ChEBI" id="CHEBI:145989"/>
    </ligand>
</feature>
<dbReference type="NCBIfam" id="TIGR01356">
    <property type="entry name" value="aroA"/>
    <property type="match status" value="1"/>
</dbReference>
<dbReference type="SUPFAM" id="SSF55205">
    <property type="entry name" value="EPT/RTPC-like"/>
    <property type="match status" value="1"/>
</dbReference>
<evidence type="ECO:0000256" key="5">
    <source>
        <dbReference type="ARBA" id="ARBA00023141"/>
    </source>
</evidence>
<evidence type="ECO:0000256" key="8">
    <source>
        <dbReference type="SAM" id="MobiDB-lite"/>
    </source>
</evidence>
<evidence type="ECO:0000313" key="10">
    <source>
        <dbReference type="EMBL" id="AYQ54680.1"/>
    </source>
</evidence>
<name>A0A3G3IFT9_9ARCH</name>
<organism evidence="10 11">
    <name type="scientific">Methanomethylophilus alvi</name>
    <dbReference type="NCBI Taxonomy" id="1291540"/>
    <lineage>
        <taxon>Archaea</taxon>
        <taxon>Methanobacteriati</taxon>
        <taxon>Thermoplasmatota</taxon>
        <taxon>Thermoplasmata</taxon>
        <taxon>Methanomassiliicoccales</taxon>
        <taxon>Methanomethylophilaceae</taxon>
        <taxon>Methanomethylophilus</taxon>
    </lineage>
</organism>
<feature type="binding site" evidence="7">
    <location>
        <position position="161"/>
    </location>
    <ligand>
        <name>3-phosphoshikimate</name>
        <dbReference type="ChEBI" id="CHEBI:145989"/>
    </ligand>
</feature>
<dbReference type="InterPro" id="IPR001986">
    <property type="entry name" value="Enolpyruvate_Tfrase_dom"/>
</dbReference>
<dbReference type="PIRSF" id="PIRSF000505">
    <property type="entry name" value="EPSPS"/>
    <property type="match status" value="1"/>
</dbReference>
<comment type="catalytic activity">
    <reaction evidence="6">
        <text>3-phosphoshikimate + phosphoenolpyruvate = 5-O-(1-carboxyvinyl)-3-phosphoshikimate + phosphate</text>
        <dbReference type="Rhea" id="RHEA:21256"/>
        <dbReference type="ChEBI" id="CHEBI:43474"/>
        <dbReference type="ChEBI" id="CHEBI:57701"/>
        <dbReference type="ChEBI" id="CHEBI:58702"/>
        <dbReference type="ChEBI" id="CHEBI:145989"/>
        <dbReference type="EC" id="2.5.1.19"/>
    </reaction>
    <physiologicalReaction direction="left-to-right" evidence="6">
        <dbReference type="Rhea" id="RHEA:21257"/>
    </physiologicalReaction>
</comment>
<dbReference type="GO" id="GO:0008652">
    <property type="term" value="P:amino acid biosynthetic process"/>
    <property type="evidence" value="ECO:0007669"/>
    <property type="project" value="UniProtKB-KW"/>
</dbReference>
<dbReference type="GO" id="GO:0009073">
    <property type="term" value="P:aromatic amino acid family biosynthetic process"/>
    <property type="evidence" value="ECO:0007669"/>
    <property type="project" value="UniProtKB-KW"/>
</dbReference>
<comment type="caution">
    <text evidence="7">Lacks conserved residue(s) required for the propagation of feature annotation.</text>
</comment>
<comment type="subunit">
    <text evidence="7">Monomer.</text>
</comment>
<feature type="binding site" evidence="7">
    <location>
        <position position="302"/>
    </location>
    <ligand>
        <name>3-phosphoshikimate</name>
        <dbReference type="ChEBI" id="CHEBI:145989"/>
    </ligand>
</feature>
<gene>
    <name evidence="7" type="primary">aroA</name>
    <name evidence="10" type="ORF">BKD89_02510</name>
</gene>
<dbReference type="InterPro" id="IPR013792">
    <property type="entry name" value="RNA3'P_cycl/enolpyr_Trfase_a/b"/>
</dbReference>
<dbReference type="GeneID" id="41321304"/>
<dbReference type="CDD" id="cd01556">
    <property type="entry name" value="EPSP_synthase"/>
    <property type="match status" value="1"/>
</dbReference>
<dbReference type="GO" id="GO:0009423">
    <property type="term" value="P:chorismate biosynthetic process"/>
    <property type="evidence" value="ECO:0007669"/>
    <property type="project" value="UniProtKB-UniRule"/>
</dbReference>
<dbReference type="EC" id="2.5.1.19" evidence="7"/>
<comment type="subcellular location">
    <subcellularLocation>
        <location evidence="7">Cytoplasm</location>
    </subcellularLocation>
</comment>
<evidence type="ECO:0000256" key="7">
    <source>
        <dbReference type="HAMAP-Rule" id="MF_00210"/>
    </source>
</evidence>
<dbReference type="InterPro" id="IPR036968">
    <property type="entry name" value="Enolpyruvate_Tfrase_sf"/>
</dbReference>
<dbReference type="Gene3D" id="3.65.10.10">
    <property type="entry name" value="Enolpyruvate transferase domain"/>
    <property type="match status" value="2"/>
</dbReference>
<feature type="binding site" evidence="7">
    <location>
        <position position="333"/>
    </location>
    <ligand>
        <name>phosphoenolpyruvate</name>
        <dbReference type="ChEBI" id="CHEBI:58702"/>
    </ligand>
</feature>
<feature type="region of interest" description="Disordered" evidence="8">
    <location>
        <begin position="1"/>
        <end position="24"/>
    </location>
</feature>
<dbReference type="AlphaFoldDB" id="A0A3G3IFT9"/>
<comment type="function">
    <text evidence="7">Catalyzes the transfer of the enolpyruvyl moiety of phosphoenolpyruvate (PEP) to the 5-hydroxyl of shikimate-3-phosphate (S3P) to produce enolpyruvyl shikimate-3-phosphate and inorganic phosphate.</text>
</comment>
<feature type="domain" description="Enolpyruvate transferase" evidence="9">
    <location>
        <begin position="8"/>
        <end position="410"/>
    </location>
</feature>
<keyword evidence="3 7" id="KW-0028">Amino-acid biosynthesis</keyword>
<feature type="binding site" evidence="7">
    <location>
        <position position="329"/>
    </location>
    <ligand>
        <name>3-phosphoshikimate</name>
        <dbReference type="ChEBI" id="CHEBI:145989"/>
    </ligand>
</feature>
<dbReference type="GO" id="GO:0005737">
    <property type="term" value="C:cytoplasm"/>
    <property type="evidence" value="ECO:0007669"/>
    <property type="project" value="UniProtKB-SubCell"/>
</dbReference>
<dbReference type="UniPathway" id="UPA00053">
    <property type="reaction ID" value="UER00089"/>
</dbReference>
<feature type="binding site" evidence="7">
    <location>
        <position position="162"/>
    </location>
    <ligand>
        <name>3-phosphoshikimate</name>
        <dbReference type="ChEBI" id="CHEBI:145989"/>
    </ligand>
</feature>
<keyword evidence="7" id="KW-0963">Cytoplasm</keyword>
<dbReference type="Pfam" id="PF00275">
    <property type="entry name" value="EPSP_synthase"/>
    <property type="match status" value="1"/>
</dbReference>
<dbReference type="InterPro" id="IPR023193">
    <property type="entry name" value="EPSP_synthase_CS"/>
</dbReference>
<dbReference type="PANTHER" id="PTHR21090:SF5">
    <property type="entry name" value="PENTAFUNCTIONAL AROM POLYPEPTIDE"/>
    <property type="match status" value="1"/>
</dbReference>
<dbReference type="PROSITE" id="PS00885">
    <property type="entry name" value="EPSP_SYNTHASE_2"/>
    <property type="match status" value="1"/>
</dbReference>
<feature type="binding site" evidence="7">
    <location>
        <position position="375"/>
    </location>
    <ligand>
        <name>phosphoenolpyruvate</name>
        <dbReference type="ChEBI" id="CHEBI:58702"/>
    </ligand>
</feature>
<evidence type="ECO:0000256" key="4">
    <source>
        <dbReference type="ARBA" id="ARBA00022679"/>
    </source>
</evidence>
<feature type="binding site" evidence="7">
    <location>
        <position position="163"/>
    </location>
    <ligand>
        <name>phosphoenolpyruvate</name>
        <dbReference type="ChEBI" id="CHEBI:58702"/>
    </ligand>
</feature>
<dbReference type="OMA" id="YEDHRMA"/>
<feature type="binding site" evidence="7">
    <location>
        <position position="22"/>
    </location>
    <ligand>
        <name>3-phosphoshikimate</name>
        <dbReference type="ChEBI" id="CHEBI:145989"/>
    </ligand>
</feature>
<dbReference type="HAMAP" id="MF_00210">
    <property type="entry name" value="EPSP_synth"/>
    <property type="match status" value="1"/>
</dbReference>
<dbReference type="InterPro" id="IPR006264">
    <property type="entry name" value="EPSP_synthase"/>
</dbReference>
<evidence type="ECO:0000256" key="6">
    <source>
        <dbReference type="ARBA" id="ARBA00044633"/>
    </source>
</evidence>
<dbReference type="EMBL" id="CP017686">
    <property type="protein sequence ID" value="AYQ54680.1"/>
    <property type="molecule type" value="Genomic_DNA"/>
</dbReference>
<feature type="binding site" evidence="7">
    <location>
        <position position="90"/>
    </location>
    <ligand>
        <name>phosphoenolpyruvate</name>
        <dbReference type="ChEBI" id="CHEBI:58702"/>
    </ligand>
</feature>
<feature type="binding site" evidence="7">
    <location>
        <position position="21"/>
    </location>
    <ligand>
        <name>phosphoenolpyruvate</name>
        <dbReference type="ChEBI" id="CHEBI:58702"/>
    </ligand>
</feature>
<evidence type="ECO:0000313" key="11">
    <source>
        <dbReference type="Proteomes" id="UP000273278"/>
    </source>
</evidence>
<keyword evidence="5 7" id="KW-0057">Aromatic amino acid biosynthesis</keyword>
<dbReference type="GO" id="GO:0003866">
    <property type="term" value="F:3-phosphoshikimate 1-carboxyvinyltransferase activity"/>
    <property type="evidence" value="ECO:0007669"/>
    <property type="project" value="UniProtKB-UniRule"/>
</dbReference>
<evidence type="ECO:0000256" key="1">
    <source>
        <dbReference type="ARBA" id="ARBA00004811"/>
    </source>
</evidence>
<feature type="active site" description="Proton acceptor" evidence="7">
    <location>
        <position position="302"/>
    </location>
</feature>
<keyword evidence="4 7" id="KW-0808">Transferase</keyword>
<dbReference type="Proteomes" id="UP000273278">
    <property type="component" value="Chromosome"/>
</dbReference>
<dbReference type="RefSeq" id="WP_015504404.1">
    <property type="nucleotide sequence ID" value="NZ_CP017686.1"/>
</dbReference>
<accession>A0A3G3IFT9</accession>
<feature type="binding site" evidence="7">
    <location>
        <position position="189"/>
    </location>
    <ligand>
        <name>3-phosphoshikimate</name>
        <dbReference type="ChEBI" id="CHEBI:145989"/>
    </ligand>
</feature>
<comment type="similarity">
    <text evidence="2 7">Belongs to the EPSP synthase family.</text>
</comment>
<evidence type="ECO:0000256" key="3">
    <source>
        <dbReference type="ARBA" id="ARBA00022605"/>
    </source>
</evidence>
<evidence type="ECO:0000259" key="9">
    <source>
        <dbReference type="Pfam" id="PF00275"/>
    </source>
</evidence>
<proteinExistence type="inferred from homology"/>
<reference evidence="10 11" key="1">
    <citation type="submission" date="2016-10" db="EMBL/GenBank/DDBJ databases">
        <title>Complete genome of the TMA-utilizing, human hosted archaeon Methanomethylophilus alvus Gen. nov, sp. nov., strain Mx-05, derived from a pure culture.</title>
        <authorList>
            <person name="Brugere J.-F."/>
            <person name="Ben Hania W."/>
            <person name="Chaudhary P.P."/>
            <person name="Gaci N."/>
            <person name="Borrel G."/>
            <person name="Cao Van Tuat L."/>
            <person name="Fardeau M.-L."/>
            <person name="Harris H.M.B."/>
            <person name="O'Toole P.W."/>
            <person name="Ollivier B."/>
        </authorList>
    </citation>
    <scope>NUCLEOTIDE SEQUENCE [LARGE SCALE GENOMIC DNA]</scope>
    <source>
        <strain evidence="10 11">Mx-05</strain>
    </source>
</reference>
<feature type="binding site" evidence="7">
    <location>
        <position position="26"/>
    </location>
    <ligand>
        <name>3-phosphoshikimate</name>
        <dbReference type="ChEBI" id="CHEBI:145989"/>
    </ligand>
</feature>
<feature type="binding site" evidence="7">
    <location>
        <position position="21"/>
    </location>
    <ligand>
        <name>3-phosphoshikimate</name>
        <dbReference type="ChEBI" id="CHEBI:145989"/>
    </ligand>
</feature>
<sequence>MSDIVFRGGRAEGKVSPPPSKSHTHRAIIMSALSEGRCEVSSPLISFDTRATMDAVRAMGAVVTEREGSVTVECESIHAPDRTIDVMNSGTTMRLMTGISSLFSEKVVLTGDSSIQKRPMGPLLDSLSAAGVECSSNGGKPPVEVRGPITGSELVIDGGVSSQFVSSLIMSSPLTGRPTDVRITGHLVSKPYIDITTSMMGKFGVEVTEEGNVFHAEPQHYMPTDYRVPADFSSSAFPLVAGGIAGRVTARGMDMSDPQGDRKIIDVLKEAGCDVEVSGDEVTCSNTGRLEGAEIDMGDIPDLFPVVAVLLSTAKGRSRLYGAPHLRFKESDRIALTENMLRTLGADIRGTEDGCVIEGVERLHGGRIEHNGDHRMMMAAAVASLVSDGPVSMENDACWNVSYPGFPEQMRSIGMDIEGL</sequence>
<evidence type="ECO:0000256" key="2">
    <source>
        <dbReference type="ARBA" id="ARBA00009948"/>
    </source>
</evidence>
<dbReference type="PANTHER" id="PTHR21090">
    <property type="entry name" value="AROM/DEHYDROQUINATE SYNTHASE"/>
    <property type="match status" value="1"/>
</dbReference>
<protein>
    <recommendedName>
        <fullName evidence="7">3-phosphoshikimate 1-carboxyvinyltransferase</fullName>
        <ecNumber evidence="7">2.5.1.19</ecNumber>
    </recommendedName>
    <alternativeName>
        <fullName evidence="7">5-enolpyruvylshikimate-3-phosphate synthase</fullName>
        <shortName evidence="7">EPSP synthase</shortName>
        <shortName evidence="7">EPSPS</shortName>
    </alternativeName>
</protein>
<feature type="binding site" evidence="7">
    <location>
        <position position="118"/>
    </location>
    <ligand>
        <name>phosphoenolpyruvate</name>
        <dbReference type="ChEBI" id="CHEBI:58702"/>
    </ligand>
</feature>
<comment type="pathway">
    <text evidence="1">Metabolic intermediate biosynthesis; chorismate biosynthesis; chorismate from D-erythrose 4-phosphate and phosphoenolpyruvate: step 6/7.</text>
</comment>